<dbReference type="EMBL" id="HBJA01074685">
    <property type="protein sequence ID" value="CAE0815052.1"/>
    <property type="molecule type" value="Transcribed_RNA"/>
</dbReference>
<feature type="domain" description="EF-hand" evidence="3">
    <location>
        <begin position="3"/>
        <end position="38"/>
    </location>
</feature>
<proteinExistence type="predicted"/>
<evidence type="ECO:0000313" key="4">
    <source>
        <dbReference type="EMBL" id="CAE0815052.1"/>
    </source>
</evidence>
<dbReference type="GO" id="GO:0019722">
    <property type="term" value="P:calcium-mediated signaling"/>
    <property type="evidence" value="ECO:0007669"/>
    <property type="project" value="InterPro"/>
</dbReference>
<dbReference type="InterPro" id="IPR018247">
    <property type="entry name" value="EF_Hand_1_Ca_BS"/>
</dbReference>
<dbReference type="Gene3D" id="1.10.238.10">
    <property type="entry name" value="EF-hand"/>
    <property type="match status" value="2"/>
</dbReference>
<dbReference type="CDD" id="cd00051">
    <property type="entry name" value="EFh"/>
    <property type="match status" value="1"/>
</dbReference>
<feature type="domain" description="EF-hand" evidence="3">
    <location>
        <begin position="136"/>
        <end position="171"/>
    </location>
</feature>
<dbReference type="InterPro" id="IPR045198">
    <property type="entry name" value="CNBL1-10"/>
</dbReference>
<keyword evidence="1" id="KW-0677">Repeat</keyword>
<dbReference type="Pfam" id="PF13202">
    <property type="entry name" value="EF-hand_5"/>
    <property type="match status" value="1"/>
</dbReference>
<dbReference type="GO" id="GO:0005509">
    <property type="term" value="F:calcium ion binding"/>
    <property type="evidence" value="ECO:0007669"/>
    <property type="project" value="InterPro"/>
</dbReference>
<dbReference type="SMART" id="SM00054">
    <property type="entry name" value="EFh"/>
    <property type="match status" value="3"/>
</dbReference>
<evidence type="ECO:0000259" key="3">
    <source>
        <dbReference type="PROSITE" id="PS50222"/>
    </source>
</evidence>
<sequence>MSATEQEIVEYFKRTDLDGNGRIDAREFKAMLMRMGILLASSDEAKLFNAMDGSHTGYIGLQDFIKNYDTIKALERKAEEKNVQETLKKTSFTEEEVRSLYHSYKRVSTSVVDDGLIDRSEFVAMMTDRAPLSKNTSGVFYDGLFRMFDKDSSGEIDFQEFSGALALYYGKLKGSVEDKSKCFFQIYDVDHDGVIGQQDLKSILQDCLSMNDIPCSKADLDKIVGATLKQYHGPMNLSSYTRIASSKKPDE</sequence>
<dbReference type="SUPFAM" id="SSF47473">
    <property type="entry name" value="EF-hand"/>
    <property type="match status" value="2"/>
</dbReference>
<dbReference type="PANTHER" id="PTHR23056">
    <property type="entry name" value="CALCINEURIN B"/>
    <property type="match status" value="1"/>
</dbReference>
<dbReference type="InterPro" id="IPR002048">
    <property type="entry name" value="EF_hand_dom"/>
</dbReference>
<evidence type="ECO:0000256" key="1">
    <source>
        <dbReference type="ARBA" id="ARBA00022737"/>
    </source>
</evidence>
<dbReference type="PROSITE" id="PS50222">
    <property type="entry name" value="EF_HAND_2"/>
    <property type="match status" value="3"/>
</dbReference>
<gene>
    <name evidence="4" type="ORF">EGYM00163_LOCUS26209</name>
    <name evidence="5" type="ORF">EGYM00163_LOCUS26210</name>
</gene>
<dbReference type="AlphaFoldDB" id="A0A6T2ATX3"/>
<organism evidence="5">
    <name type="scientific">Eutreptiella gymnastica</name>
    <dbReference type="NCBI Taxonomy" id="73025"/>
    <lineage>
        <taxon>Eukaryota</taxon>
        <taxon>Discoba</taxon>
        <taxon>Euglenozoa</taxon>
        <taxon>Euglenida</taxon>
        <taxon>Spirocuta</taxon>
        <taxon>Euglenophyceae</taxon>
        <taxon>Eutreptiales</taxon>
        <taxon>Eutreptiaceae</taxon>
        <taxon>Eutreptiella</taxon>
    </lineage>
</organism>
<evidence type="ECO:0000256" key="2">
    <source>
        <dbReference type="ARBA" id="ARBA00022837"/>
    </source>
</evidence>
<keyword evidence="2" id="KW-0106">Calcium</keyword>
<dbReference type="Pfam" id="PF00036">
    <property type="entry name" value="EF-hand_1"/>
    <property type="match status" value="1"/>
</dbReference>
<dbReference type="EMBL" id="HBJA01074686">
    <property type="protein sequence ID" value="CAE0815053.1"/>
    <property type="molecule type" value="Transcribed_RNA"/>
</dbReference>
<dbReference type="PANTHER" id="PTHR23056:SF110">
    <property type="entry name" value="CALMODULIN"/>
    <property type="match status" value="1"/>
</dbReference>
<dbReference type="InterPro" id="IPR011992">
    <property type="entry name" value="EF-hand-dom_pair"/>
</dbReference>
<reference evidence="5" key="1">
    <citation type="submission" date="2021-01" db="EMBL/GenBank/DDBJ databases">
        <authorList>
            <person name="Corre E."/>
            <person name="Pelletier E."/>
            <person name="Niang G."/>
            <person name="Scheremetjew M."/>
            <person name="Finn R."/>
            <person name="Kale V."/>
            <person name="Holt S."/>
            <person name="Cochrane G."/>
            <person name="Meng A."/>
            <person name="Brown T."/>
            <person name="Cohen L."/>
        </authorList>
    </citation>
    <scope>NUCLEOTIDE SEQUENCE</scope>
    <source>
        <strain evidence="5">CCMP1594</strain>
    </source>
</reference>
<dbReference type="Pfam" id="PF13499">
    <property type="entry name" value="EF-hand_7"/>
    <property type="match status" value="1"/>
</dbReference>
<accession>A0A6T2ATX3</accession>
<feature type="domain" description="EF-hand" evidence="3">
    <location>
        <begin position="175"/>
        <end position="210"/>
    </location>
</feature>
<dbReference type="GO" id="GO:0019900">
    <property type="term" value="F:kinase binding"/>
    <property type="evidence" value="ECO:0007669"/>
    <property type="project" value="InterPro"/>
</dbReference>
<protein>
    <recommendedName>
        <fullName evidence="3">EF-hand domain-containing protein</fullName>
    </recommendedName>
</protein>
<dbReference type="PROSITE" id="PS00018">
    <property type="entry name" value="EF_HAND_1"/>
    <property type="match status" value="4"/>
</dbReference>
<name>A0A6T2ATX3_9EUGL</name>
<evidence type="ECO:0000313" key="5">
    <source>
        <dbReference type="EMBL" id="CAE0815053.1"/>
    </source>
</evidence>